<name>A0AAD5CHP4_AMBAR</name>
<evidence type="ECO:0000313" key="2">
    <source>
        <dbReference type="EMBL" id="KAI7741817.1"/>
    </source>
</evidence>
<feature type="compositionally biased region" description="Polar residues" evidence="1">
    <location>
        <begin position="87"/>
        <end position="98"/>
    </location>
</feature>
<dbReference type="Proteomes" id="UP001206925">
    <property type="component" value="Unassembled WGS sequence"/>
</dbReference>
<protein>
    <submittedName>
        <fullName evidence="2">Uncharacterized protein</fullName>
    </submittedName>
</protein>
<sequence>MTSKSDTEKPDPYPTPKLPLFTSIPPPHHHSKPSGTSTPPFETTVSIPFHWEQQPGIPKPHSSTNHIIITHPSKCLHLPPRLLLSTTTKPILSPSPTTVLHGPERRRTQRTHRSFDSDGDGDGGGQNRWLLGDCKVTSSSTSAMESGCGKGRKMKMKRKWNESGSRFWVKIYEGFKKVVPWRKKPKIECFSL</sequence>
<evidence type="ECO:0000313" key="3">
    <source>
        <dbReference type="Proteomes" id="UP001206925"/>
    </source>
</evidence>
<dbReference type="InterPro" id="IPR007789">
    <property type="entry name" value="DUF688"/>
</dbReference>
<dbReference type="PANTHER" id="PTHR34371:SF2">
    <property type="entry name" value="DUF688 FAMILY PROTEIN"/>
    <property type="match status" value="1"/>
</dbReference>
<feature type="region of interest" description="Disordered" evidence="1">
    <location>
        <begin position="1"/>
        <end position="43"/>
    </location>
</feature>
<organism evidence="2 3">
    <name type="scientific">Ambrosia artemisiifolia</name>
    <name type="common">Common ragweed</name>
    <dbReference type="NCBI Taxonomy" id="4212"/>
    <lineage>
        <taxon>Eukaryota</taxon>
        <taxon>Viridiplantae</taxon>
        <taxon>Streptophyta</taxon>
        <taxon>Embryophyta</taxon>
        <taxon>Tracheophyta</taxon>
        <taxon>Spermatophyta</taxon>
        <taxon>Magnoliopsida</taxon>
        <taxon>eudicotyledons</taxon>
        <taxon>Gunneridae</taxon>
        <taxon>Pentapetalae</taxon>
        <taxon>asterids</taxon>
        <taxon>campanulids</taxon>
        <taxon>Asterales</taxon>
        <taxon>Asteraceae</taxon>
        <taxon>Asteroideae</taxon>
        <taxon>Heliantheae alliance</taxon>
        <taxon>Heliantheae</taxon>
        <taxon>Ambrosia</taxon>
    </lineage>
</organism>
<dbReference type="PANTHER" id="PTHR34371">
    <property type="entry name" value="OS01G0551000 PROTEIN"/>
    <property type="match status" value="1"/>
</dbReference>
<dbReference type="EMBL" id="JAMZMK010008133">
    <property type="protein sequence ID" value="KAI7741817.1"/>
    <property type="molecule type" value="Genomic_DNA"/>
</dbReference>
<proteinExistence type="predicted"/>
<feature type="region of interest" description="Disordered" evidence="1">
    <location>
        <begin position="87"/>
        <end position="128"/>
    </location>
</feature>
<evidence type="ECO:0000256" key="1">
    <source>
        <dbReference type="SAM" id="MobiDB-lite"/>
    </source>
</evidence>
<feature type="compositionally biased region" description="Basic and acidic residues" evidence="1">
    <location>
        <begin position="1"/>
        <end position="11"/>
    </location>
</feature>
<comment type="caution">
    <text evidence="2">The sequence shown here is derived from an EMBL/GenBank/DDBJ whole genome shotgun (WGS) entry which is preliminary data.</text>
</comment>
<dbReference type="Pfam" id="PF05097">
    <property type="entry name" value="DUF688"/>
    <property type="match status" value="1"/>
</dbReference>
<reference evidence="2" key="1">
    <citation type="submission" date="2022-06" db="EMBL/GenBank/DDBJ databases">
        <title>Uncovering the hologenomic basis of an extraordinary plant invasion.</title>
        <authorList>
            <person name="Bieker V.C."/>
            <person name="Martin M.D."/>
            <person name="Gilbert T."/>
            <person name="Hodgins K."/>
            <person name="Battlay P."/>
            <person name="Petersen B."/>
            <person name="Wilson J."/>
        </authorList>
    </citation>
    <scope>NUCLEOTIDE SEQUENCE</scope>
    <source>
        <strain evidence="2">AA19_3_7</strain>
        <tissue evidence="2">Leaf</tissue>
    </source>
</reference>
<accession>A0AAD5CHP4</accession>
<keyword evidence="3" id="KW-1185">Reference proteome</keyword>
<dbReference type="AlphaFoldDB" id="A0AAD5CHP4"/>
<gene>
    <name evidence="2" type="ORF">M8C21_003250</name>
</gene>